<comment type="caution">
    <text evidence="1">The sequence shown here is derived from an EMBL/GenBank/DDBJ whole genome shotgun (WGS) entry which is preliminary data.</text>
</comment>
<keyword evidence="2" id="KW-1185">Reference proteome</keyword>
<proteinExistence type="predicted"/>
<dbReference type="AlphaFoldDB" id="A0A4E0RM18"/>
<accession>A0A4E0RM18</accession>
<dbReference type="Proteomes" id="UP000230066">
    <property type="component" value="Unassembled WGS sequence"/>
</dbReference>
<dbReference type="EMBL" id="JXXN02017150">
    <property type="protein sequence ID" value="THD18042.1"/>
    <property type="molecule type" value="Genomic_DNA"/>
</dbReference>
<reference evidence="1" key="1">
    <citation type="submission" date="2019-03" db="EMBL/GenBank/DDBJ databases">
        <title>Improved annotation for the trematode Fasciola hepatica.</title>
        <authorList>
            <person name="Choi Y.-J."/>
            <person name="Martin J."/>
            <person name="Mitreva M."/>
        </authorList>
    </citation>
    <scope>NUCLEOTIDE SEQUENCE [LARGE SCALE GENOMIC DNA]</scope>
</reference>
<name>A0A4E0RM18_FASHE</name>
<sequence>MRYTKEDRPYVFSIPVYRPEKTGKANFSLEMRANCSHVYPKWRMPCTMTIHTVVSLSNQLESGVYGLFPWCRQSSTKY</sequence>
<evidence type="ECO:0000313" key="2">
    <source>
        <dbReference type="Proteomes" id="UP000230066"/>
    </source>
</evidence>
<gene>
    <name evidence="1" type="ORF">D915_011084</name>
</gene>
<evidence type="ECO:0000313" key="1">
    <source>
        <dbReference type="EMBL" id="THD18042.1"/>
    </source>
</evidence>
<protein>
    <submittedName>
        <fullName evidence="1">Uncharacterized protein</fullName>
    </submittedName>
</protein>
<organism evidence="1 2">
    <name type="scientific">Fasciola hepatica</name>
    <name type="common">Liver fluke</name>
    <dbReference type="NCBI Taxonomy" id="6192"/>
    <lineage>
        <taxon>Eukaryota</taxon>
        <taxon>Metazoa</taxon>
        <taxon>Spiralia</taxon>
        <taxon>Lophotrochozoa</taxon>
        <taxon>Platyhelminthes</taxon>
        <taxon>Trematoda</taxon>
        <taxon>Digenea</taxon>
        <taxon>Plagiorchiida</taxon>
        <taxon>Echinostomata</taxon>
        <taxon>Echinostomatoidea</taxon>
        <taxon>Fasciolidae</taxon>
        <taxon>Fasciola</taxon>
    </lineage>
</organism>